<evidence type="ECO:0000256" key="1">
    <source>
        <dbReference type="ARBA" id="ARBA00002591"/>
    </source>
</evidence>
<evidence type="ECO:0000256" key="11">
    <source>
        <dbReference type="HAMAP-Rule" id="MF_00415"/>
    </source>
</evidence>
<reference evidence="15" key="1">
    <citation type="submission" date="2015-10" db="EMBL/GenBank/DDBJ databases">
        <title>Complete Genome Sequence of Aeromonas schubertii strain WL1483.</title>
        <authorList>
            <person name="Liu L."/>
        </authorList>
    </citation>
    <scope>NUCLEOTIDE SEQUENCE [LARGE SCALE GENOMIC DNA]</scope>
    <source>
        <strain evidence="15">WL1483</strain>
    </source>
</reference>
<dbReference type="GO" id="GO:0009427">
    <property type="term" value="C:bacterial-type flagellum basal body, distal rod, L ring"/>
    <property type="evidence" value="ECO:0007669"/>
    <property type="project" value="InterPro"/>
</dbReference>
<keyword evidence="9 11" id="KW-0998">Cell outer membrane</keyword>
<comment type="subcellular location">
    <subcellularLocation>
        <location evidence="11">Cell outer membrane</location>
        <topology evidence="11">Lipid-anchor</topology>
    </subcellularLocation>
    <subcellularLocation>
        <location evidence="11">Bacterial flagellum basal body</location>
    </subcellularLocation>
    <subcellularLocation>
        <location evidence="2">Membrane</location>
        <topology evidence="2">Lipid-anchor</topology>
    </subcellularLocation>
</comment>
<comment type="function">
    <text evidence="1 11">Assembles around the rod to form the L-ring and probably protects the motor/basal body from shearing forces during rotation.</text>
</comment>
<keyword evidence="6 11" id="KW-0472">Membrane</keyword>
<keyword evidence="5 11" id="KW-0732">Signal</keyword>
<organism evidence="14 15">
    <name type="scientific">Aeromonas schubertii</name>
    <dbReference type="NCBI Taxonomy" id="652"/>
    <lineage>
        <taxon>Bacteria</taxon>
        <taxon>Pseudomonadati</taxon>
        <taxon>Pseudomonadota</taxon>
        <taxon>Gammaproteobacteria</taxon>
        <taxon>Aeromonadales</taxon>
        <taxon>Aeromonadaceae</taxon>
        <taxon>Aeromonas</taxon>
    </lineage>
</organism>
<dbReference type="Proteomes" id="UP000058114">
    <property type="component" value="Chromosome"/>
</dbReference>
<feature type="signal peptide" evidence="13">
    <location>
        <begin position="1"/>
        <end position="24"/>
    </location>
</feature>
<dbReference type="InterPro" id="IPR000527">
    <property type="entry name" value="Flag_Lring"/>
</dbReference>
<evidence type="ECO:0000256" key="9">
    <source>
        <dbReference type="ARBA" id="ARBA00023237"/>
    </source>
</evidence>
<dbReference type="PANTHER" id="PTHR34933:SF1">
    <property type="entry name" value="FLAGELLAR L-RING PROTEIN"/>
    <property type="match status" value="1"/>
</dbReference>
<comment type="similarity">
    <text evidence="3 11">Belongs to the FlgH family.</text>
</comment>
<dbReference type="KEGG" id="asr:WL1483_3277"/>
<evidence type="ECO:0000256" key="7">
    <source>
        <dbReference type="ARBA" id="ARBA00023139"/>
    </source>
</evidence>
<evidence type="ECO:0000256" key="13">
    <source>
        <dbReference type="SAM" id="SignalP"/>
    </source>
</evidence>
<comment type="subunit">
    <text evidence="4 11">The basal body constitutes a major portion of the flagellar organelle and consists of four rings (L,P,S, and M) mounted on a central rod.</text>
</comment>
<evidence type="ECO:0000256" key="2">
    <source>
        <dbReference type="ARBA" id="ARBA00004635"/>
    </source>
</evidence>
<evidence type="ECO:0000256" key="12">
    <source>
        <dbReference type="SAM" id="MobiDB-lite"/>
    </source>
</evidence>
<reference evidence="14 15" key="2">
    <citation type="journal article" date="2016" name="Genome Announc.">
        <title>Complete Genome Sequence of the Highly Virulent Aeromonas schubertii Strain WL1483, Isolated from Diseased Snakehead Fish (Channa argus) in China.</title>
        <authorList>
            <person name="Liu L."/>
            <person name="Li N."/>
            <person name="Zhang D."/>
            <person name="Fu X."/>
            <person name="Shi C."/>
            <person name="Lin Q."/>
            <person name="Hao G."/>
        </authorList>
    </citation>
    <scope>NUCLEOTIDE SEQUENCE [LARGE SCALE GENOMIC DNA]</scope>
    <source>
        <strain evidence="14 15">WL1483</strain>
    </source>
</reference>
<accession>A0A0S2SLW6</accession>
<keyword evidence="14" id="KW-0282">Flagellum</keyword>
<dbReference type="EMBL" id="CP013067">
    <property type="protein sequence ID" value="ALP42696.1"/>
    <property type="molecule type" value="Genomic_DNA"/>
</dbReference>
<evidence type="ECO:0000313" key="14">
    <source>
        <dbReference type="EMBL" id="ALP42696.1"/>
    </source>
</evidence>
<protein>
    <recommendedName>
        <fullName evidence="11">Flagellar L-ring protein</fullName>
    </recommendedName>
    <alternativeName>
        <fullName evidence="11">Basal body L-ring protein</fullName>
    </alternativeName>
</protein>
<dbReference type="HAMAP" id="MF_00415">
    <property type="entry name" value="FlgH"/>
    <property type="match status" value="1"/>
</dbReference>
<evidence type="ECO:0000256" key="3">
    <source>
        <dbReference type="ARBA" id="ARBA00006929"/>
    </source>
</evidence>
<evidence type="ECO:0000313" key="15">
    <source>
        <dbReference type="Proteomes" id="UP000058114"/>
    </source>
</evidence>
<keyword evidence="8 11" id="KW-0975">Bacterial flagellum</keyword>
<dbReference type="Pfam" id="PF02107">
    <property type="entry name" value="FlgH"/>
    <property type="match status" value="1"/>
</dbReference>
<dbReference type="GO" id="GO:0071973">
    <property type="term" value="P:bacterial-type flagellum-dependent cell motility"/>
    <property type="evidence" value="ECO:0007669"/>
    <property type="project" value="InterPro"/>
</dbReference>
<dbReference type="PATRIC" id="fig|652.5.peg.3664"/>
<dbReference type="GO" id="GO:0003774">
    <property type="term" value="F:cytoskeletal motor activity"/>
    <property type="evidence" value="ECO:0007669"/>
    <property type="project" value="InterPro"/>
</dbReference>
<keyword evidence="7" id="KW-0564">Palmitate</keyword>
<dbReference type="AlphaFoldDB" id="A0A0S2SLW6"/>
<keyword evidence="14" id="KW-0966">Cell projection</keyword>
<dbReference type="NCBIfam" id="NF001304">
    <property type="entry name" value="PRK00249.1-4"/>
    <property type="match status" value="1"/>
</dbReference>
<keyword evidence="10 11" id="KW-0449">Lipoprotein</keyword>
<feature type="region of interest" description="Disordered" evidence="12">
    <location>
        <begin position="32"/>
        <end position="52"/>
    </location>
</feature>
<proteinExistence type="inferred from homology"/>
<name>A0A0S2SLW6_9GAMM</name>
<dbReference type="GO" id="GO:0009279">
    <property type="term" value="C:cell outer membrane"/>
    <property type="evidence" value="ECO:0007669"/>
    <property type="project" value="UniProtKB-SubCell"/>
</dbReference>
<evidence type="ECO:0000256" key="5">
    <source>
        <dbReference type="ARBA" id="ARBA00022729"/>
    </source>
</evidence>
<feature type="chain" id="PRO_5008854211" description="Flagellar L-ring protein" evidence="13">
    <location>
        <begin position="25"/>
        <end position="226"/>
    </location>
</feature>
<keyword evidence="14" id="KW-0969">Cilium</keyword>
<gene>
    <name evidence="14" type="primary">flgH2</name>
    <name evidence="11" type="synonym">flgH</name>
    <name evidence="14" type="ORF">WL1483_3277</name>
</gene>
<dbReference type="PANTHER" id="PTHR34933">
    <property type="entry name" value="FLAGELLAR L-RING PROTEIN"/>
    <property type="match status" value="1"/>
</dbReference>
<sequence>MMRRLHALLASGLLALLLAGCATYELVPPEPGDQAWAPSRPKLPPQPEGEDGSLFQGGTMMTLFQDRRAYRVGDILTVMLEERTQSSKKANTTTNKNSSLNMPVPTFGNKVVKDLSGNYSVERDFDGAATSSQQNTLSGAITVTVAEVLPNGILGIRGEKWIRLNQGDEYVRLGGMVRVEDIEQGNRISSQRIADARITYAGRGALADANQMGWLSRFFNSAFSPL</sequence>
<evidence type="ECO:0000256" key="4">
    <source>
        <dbReference type="ARBA" id="ARBA00011439"/>
    </source>
</evidence>
<evidence type="ECO:0000256" key="8">
    <source>
        <dbReference type="ARBA" id="ARBA00023143"/>
    </source>
</evidence>
<dbReference type="PROSITE" id="PS51257">
    <property type="entry name" value="PROKAR_LIPOPROTEIN"/>
    <property type="match status" value="1"/>
</dbReference>
<dbReference type="PRINTS" id="PR01008">
    <property type="entry name" value="FLGLRINGFLGH"/>
</dbReference>
<evidence type="ECO:0000256" key="6">
    <source>
        <dbReference type="ARBA" id="ARBA00023136"/>
    </source>
</evidence>
<evidence type="ECO:0000256" key="10">
    <source>
        <dbReference type="ARBA" id="ARBA00023288"/>
    </source>
</evidence>